<dbReference type="GeneID" id="29577608"/>
<evidence type="ECO:0000313" key="2">
    <source>
        <dbReference type="EMBL" id="MQR26029.1"/>
    </source>
</evidence>
<feature type="transmembrane region" description="Helical" evidence="1">
    <location>
        <begin position="66"/>
        <end position="84"/>
    </location>
</feature>
<accession>A0A843Z0X1</accession>
<reference evidence="2 3" key="1">
    <citation type="submission" date="2019-10" db="EMBL/GenBank/DDBJ databases">
        <title>WGS of Leuconostoc mesenteroides.</title>
        <authorList>
            <person name="Melo Bolivar J."/>
            <person name="Marino-Ramirez L."/>
            <person name="Villamil Diaz L.M."/>
        </authorList>
    </citation>
    <scope>NUCLEOTIDE SEQUENCE [LARGE SCALE GENOMIC DNA]</scope>
    <source>
        <strain evidence="2 3">M11</strain>
    </source>
</reference>
<dbReference type="OMA" id="AGKKWFR"/>
<dbReference type="AlphaFoldDB" id="A0A843Z0X1"/>
<dbReference type="Proteomes" id="UP000469952">
    <property type="component" value="Unassembled WGS sequence"/>
</dbReference>
<protein>
    <recommendedName>
        <fullName evidence="4">GlsB/YeaQ/YmgE family stress response membrane protein</fullName>
    </recommendedName>
</protein>
<keyword evidence="1" id="KW-1133">Transmembrane helix</keyword>
<evidence type="ECO:0000256" key="1">
    <source>
        <dbReference type="SAM" id="Phobius"/>
    </source>
</evidence>
<name>A0A843Z0X1_LEUME</name>
<dbReference type="EMBL" id="WIPA01000001">
    <property type="protein sequence ID" value="MQR26029.1"/>
    <property type="molecule type" value="Genomic_DNA"/>
</dbReference>
<evidence type="ECO:0008006" key="4">
    <source>
        <dbReference type="Google" id="ProtNLM"/>
    </source>
</evidence>
<feature type="transmembrane region" description="Helical" evidence="1">
    <location>
        <begin position="6"/>
        <end position="23"/>
    </location>
</feature>
<keyword evidence="1" id="KW-0812">Transmembrane</keyword>
<organism evidence="2 3">
    <name type="scientific">Leuconostoc mesenteroides</name>
    <dbReference type="NCBI Taxonomy" id="1245"/>
    <lineage>
        <taxon>Bacteria</taxon>
        <taxon>Bacillati</taxon>
        <taxon>Bacillota</taxon>
        <taxon>Bacilli</taxon>
        <taxon>Lactobacillales</taxon>
        <taxon>Lactobacillaceae</taxon>
        <taxon>Leuconostoc</taxon>
    </lineage>
</organism>
<gene>
    <name evidence="2" type="ORF">GFV13_01775</name>
</gene>
<sequence length="93" mass="9518">MAIVLNIIIGVVTGLGVAFLGNVVKQPGTVLRKNITLGTGVLLGSLGAVSADQLLNYGPTLMETNFVPAIAGGIVLSFVGVYAGKRWVHLGTN</sequence>
<proteinExistence type="predicted"/>
<dbReference type="RefSeq" id="WP_011679605.1">
    <property type="nucleotide sequence ID" value="NZ_BCMP01000005.1"/>
</dbReference>
<evidence type="ECO:0000313" key="3">
    <source>
        <dbReference type="Proteomes" id="UP000469952"/>
    </source>
</evidence>
<comment type="caution">
    <text evidence="2">The sequence shown here is derived from an EMBL/GenBank/DDBJ whole genome shotgun (WGS) entry which is preliminary data.</text>
</comment>
<keyword evidence="1" id="KW-0472">Membrane</keyword>